<dbReference type="InterPro" id="IPR035906">
    <property type="entry name" value="MetI-like_sf"/>
</dbReference>
<feature type="domain" description="ABC transmembrane type-1" evidence="11">
    <location>
        <begin position="21"/>
        <end position="210"/>
    </location>
</feature>
<name>A0A9E7ZWB0_9HYPH</name>
<dbReference type="CDD" id="cd06261">
    <property type="entry name" value="TM_PBP2"/>
    <property type="match status" value="1"/>
</dbReference>
<evidence type="ECO:0000256" key="3">
    <source>
        <dbReference type="ARBA" id="ARBA00010072"/>
    </source>
</evidence>
<feature type="transmembrane region" description="Helical" evidence="10">
    <location>
        <begin position="156"/>
        <end position="176"/>
    </location>
</feature>
<accession>A0A9E7ZWB0</accession>
<dbReference type="GO" id="GO:0043190">
    <property type="term" value="C:ATP-binding cassette (ABC) transporter complex"/>
    <property type="evidence" value="ECO:0007669"/>
    <property type="project" value="InterPro"/>
</dbReference>
<comment type="function">
    <text evidence="1">Part of the binding-protein-dependent transport system for glutamine; probably responsible for the translocation of the substrate across the membrane.</text>
</comment>
<gene>
    <name evidence="12" type="ORF">NWE54_26275</name>
</gene>
<dbReference type="InterPro" id="IPR010065">
    <property type="entry name" value="AA_ABC_transptr_permease_3TM"/>
</dbReference>
<evidence type="ECO:0000256" key="8">
    <source>
        <dbReference type="ARBA" id="ARBA00022989"/>
    </source>
</evidence>
<evidence type="ECO:0000256" key="6">
    <source>
        <dbReference type="ARBA" id="ARBA00022692"/>
    </source>
</evidence>
<feature type="transmembrane region" description="Helical" evidence="10">
    <location>
        <begin position="191"/>
        <end position="211"/>
    </location>
</feature>
<dbReference type="AlphaFoldDB" id="A0A9E7ZWB0"/>
<dbReference type="SUPFAM" id="SSF161098">
    <property type="entry name" value="MetI-like"/>
    <property type="match status" value="1"/>
</dbReference>
<dbReference type="InterPro" id="IPR000515">
    <property type="entry name" value="MetI-like"/>
</dbReference>
<dbReference type="EMBL" id="CP102774">
    <property type="protein sequence ID" value="UZF87211.1"/>
    <property type="molecule type" value="Genomic_DNA"/>
</dbReference>
<comment type="similarity">
    <text evidence="3">Belongs to the binding-protein-dependent transport system permease family. HisMQ subfamily.</text>
</comment>
<keyword evidence="4 10" id="KW-0813">Transport</keyword>
<evidence type="ECO:0000259" key="11">
    <source>
        <dbReference type="PROSITE" id="PS50928"/>
    </source>
</evidence>
<keyword evidence="7" id="KW-0029">Amino-acid transport</keyword>
<keyword evidence="9 10" id="KW-0472">Membrane</keyword>
<dbReference type="NCBIfam" id="TIGR01726">
    <property type="entry name" value="HEQRo_perm_3TM"/>
    <property type="match status" value="1"/>
</dbReference>
<dbReference type="Pfam" id="PF00528">
    <property type="entry name" value="BPD_transp_1"/>
    <property type="match status" value="1"/>
</dbReference>
<keyword evidence="8 10" id="KW-1133">Transmembrane helix</keyword>
<feature type="transmembrane region" description="Helical" evidence="10">
    <location>
        <begin position="92"/>
        <end position="110"/>
    </location>
</feature>
<dbReference type="PANTHER" id="PTHR30614">
    <property type="entry name" value="MEMBRANE COMPONENT OF AMINO ACID ABC TRANSPORTER"/>
    <property type="match status" value="1"/>
</dbReference>
<evidence type="ECO:0000256" key="4">
    <source>
        <dbReference type="ARBA" id="ARBA00022448"/>
    </source>
</evidence>
<organism evidence="12">
    <name type="scientific">Bosea sp. NBC_00436</name>
    <dbReference type="NCBI Taxonomy" id="2969620"/>
    <lineage>
        <taxon>Bacteria</taxon>
        <taxon>Pseudomonadati</taxon>
        <taxon>Pseudomonadota</taxon>
        <taxon>Alphaproteobacteria</taxon>
        <taxon>Hyphomicrobiales</taxon>
        <taxon>Boseaceae</taxon>
        <taxon>Bosea</taxon>
    </lineage>
</organism>
<keyword evidence="6 10" id="KW-0812">Transmembrane</keyword>
<evidence type="ECO:0000256" key="1">
    <source>
        <dbReference type="ARBA" id="ARBA00003159"/>
    </source>
</evidence>
<evidence type="ECO:0000256" key="9">
    <source>
        <dbReference type="ARBA" id="ARBA00023136"/>
    </source>
</evidence>
<sequence length="221" mass="24587">MTYHWNFSSIVQYRQLLYQGLLGTLQLGSVSLASALLIGIVIGLLRTSQPLAGRFLGGIYVGFFRNIPFLVQLFWFFYAIPVLTGVQAKPFFAAWISLSLYGGAYFGEIYRAGIQSVEKGQWEAARAIGLGYVDVMRDIVLPQAIRRMIPPLTTQAIELVKLTTVASTIAYFELLYSAKLVSDQELRPLEAYTAVAVILISLLLVLSFIAARLERRLQAAQ</sequence>
<dbReference type="GO" id="GO:0022857">
    <property type="term" value="F:transmembrane transporter activity"/>
    <property type="evidence" value="ECO:0007669"/>
    <property type="project" value="InterPro"/>
</dbReference>
<dbReference type="InterPro" id="IPR043429">
    <property type="entry name" value="ArtM/GltK/GlnP/TcyL/YhdX-like"/>
</dbReference>
<feature type="transmembrane region" description="Helical" evidence="10">
    <location>
        <begin position="20"/>
        <end position="45"/>
    </location>
</feature>
<evidence type="ECO:0000256" key="7">
    <source>
        <dbReference type="ARBA" id="ARBA00022970"/>
    </source>
</evidence>
<dbReference type="Gene3D" id="1.10.3720.10">
    <property type="entry name" value="MetI-like"/>
    <property type="match status" value="1"/>
</dbReference>
<evidence type="ECO:0000256" key="2">
    <source>
        <dbReference type="ARBA" id="ARBA00004429"/>
    </source>
</evidence>
<reference evidence="12" key="1">
    <citation type="submission" date="2022-08" db="EMBL/GenBank/DDBJ databases">
        <title>Complete Genome Sequences of 2 Bosea sp. soil isolates.</title>
        <authorList>
            <person name="Alvarez Arevalo M."/>
            <person name="Sterndorff E.B."/>
            <person name="Faurdal D."/>
            <person name="Joergensen T.S."/>
            <person name="Weber T."/>
        </authorList>
    </citation>
    <scope>NUCLEOTIDE SEQUENCE</scope>
    <source>
        <strain evidence="12">NBC_00436</strain>
    </source>
</reference>
<protein>
    <submittedName>
        <fullName evidence="12">Amino acid ABC transporter permease</fullName>
    </submittedName>
</protein>
<evidence type="ECO:0000256" key="5">
    <source>
        <dbReference type="ARBA" id="ARBA00022475"/>
    </source>
</evidence>
<dbReference type="PROSITE" id="PS50928">
    <property type="entry name" value="ABC_TM1"/>
    <property type="match status" value="1"/>
</dbReference>
<dbReference type="PANTHER" id="PTHR30614:SF20">
    <property type="entry name" value="GLUTAMINE TRANSPORT SYSTEM PERMEASE PROTEIN GLNP"/>
    <property type="match status" value="1"/>
</dbReference>
<evidence type="ECO:0000256" key="10">
    <source>
        <dbReference type="RuleBase" id="RU363032"/>
    </source>
</evidence>
<comment type="subcellular location">
    <subcellularLocation>
        <location evidence="2">Cell inner membrane</location>
        <topology evidence="2">Multi-pass membrane protein</topology>
    </subcellularLocation>
    <subcellularLocation>
        <location evidence="10">Cell membrane</location>
        <topology evidence="10">Multi-pass membrane protein</topology>
    </subcellularLocation>
</comment>
<proteinExistence type="inferred from homology"/>
<dbReference type="GO" id="GO:0006865">
    <property type="term" value="P:amino acid transport"/>
    <property type="evidence" value="ECO:0007669"/>
    <property type="project" value="UniProtKB-KW"/>
</dbReference>
<feature type="transmembrane region" description="Helical" evidence="10">
    <location>
        <begin position="57"/>
        <end position="80"/>
    </location>
</feature>
<keyword evidence="5" id="KW-1003">Cell membrane</keyword>
<evidence type="ECO:0000313" key="12">
    <source>
        <dbReference type="EMBL" id="UZF87211.1"/>
    </source>
</evidence>